<protein>
    <submittedName>
        <fullName evidence="2">Uncharacterized protein</fullName>
    </submittedName>
</protein>
<feature type="region of interest" description="Disordered" evidence="1">
    <location>
        <begin position="1"/>
        <end position="60"/>
    </location>
</feature>
<reference evidence="2 3" key="1">
    <citation type="submission" date="2015-07" db="EMBL/GenBank/DDBJ databases">
        <title>The genome of Melipona quadrifasciata.</title>
        <authorList>
            <person name="Pan H."/>
            <person name="Kapheim K."/>
        </authorList>
    </citation>
    <scope>NUCLEOTIDE SEQUENCE [LARGE SCALE GENOMIC DNA]</scope>
    <source>
        <strain evidence="2">0111107301</strain>
        <tissue evidence="2">Whole body</tissue>
    </source>
</reference>
<sequence length="191" mass="21934">MAGAQRGDWKGEGGWPGLEIGRKMNRAKGRGWKQCPEGVHRGDGTEHQPAEWTEGDRTRRKGDAMKDYAVSNNDVCYVCAKALNSAVYVSTVLPAVKFIRISRLEDPLSEQQCESRGLRKAIKVKRLSSQFEQEMRRCTKRRGAEENATVLQEKLLEIKQFGHGDSLQYLQFEYENYRESQRRVPKKRAEK</sequence>
<keyword evidence="3" id="KW-1185">Reference proteome</keyword>
<evidence type="ECO:0000256" key="1">
    <source>
        <dbReference type="SAM" id="MobiDB-lite"/>
    </source>
</evidence>
<accession>A0A0N0U6S4</accession>
<dbReference type="AlphaFoldDB" id="A0A0N0U6S4"/>
<evidence type="ECO:0000313" key="3">
    <source>
        <dbReference type="Proteomes" id="UP000053105"/>
    </source>
</evidence>
<evidence type="ECO:0000313" key="2">
    <source>
        <dbReference type="EMBL" id="KOX78708.1"/>
    </source>
</evidence>
<gene>
    <name evidence="2" type="ORF">WN51_07569</name>
</gene>
<proteinExistence type="predicted"/>
<dbReference type="Proteomes" id="UP000053105">
    <property type="component" value="Unassembled WGS sequence"/>
</dbReference>
<feature type="compositionally biased region" description="Basic and acidic residues" evidence="1">
    <location>
        <begin position="38"/>
        <end position="60"/>
    </location>
</feature>
<name>A0A0N0U6S4_9HYME</name>
<organism evidence="2 3">
    <name type="scientific">Melipona quadrifasciata</name>
    <dbReference type="NCBI Taxonomy" id="166423"/>
    <lineage>
        <taxon>Eukaryota</taxon>
        <taxon>Metazoa</taxon>
        <taxon>Ecdysozoa</taxon>
        <taxon>Arthropoda</taxon>
        <taxon>Hexapoda</taxon>
        <taxon>Insecta</taxon>
        <taxon>Pterygota</taxon>
        <taxon>Neoptera</taxon>
        <taxon>Endopterygota</taxon>
        <taxon>Hymenoptera</taxon>
        <taxon>Apocrita</taxon>
        <taxon>Aculeata</taxon>
        <taxon>Apoidea</taxon>
        <taxon>Anthophila</taxon>
        <taxon>Apidae</taxon>
        <taxon>Melipona</taxon>
    </lineage>
</organism>
<dbReference type="EMBL" id="KQ435720">
    <property type="protein sequence ID" value="KOX78708.1"/>
    <property type="molecule type" value="Genomic_DNA"/>
</dbReference>